<dbReference type="InterPro" id="IPR051726">
    <property type="entry name" value="Chitin_Synth_Reg"/>
</dbReference>
<dbReference type="OrthoDB" id="272077at2759"/>
<dbReference type="SUPFAM" id="SSF81901">
    <property type="entry name" value="HCP-like"/>
    <property type="match status" value="2"/>
</dbReference>
<evidence type="ECO:0000256" key="2">
    <source>
        <dbReference type="SAM" id="MobiDB-lite"/>
    </source>
</evidence>
<feature type="compositionally biased region" description="Polar residues" evidence="2">
    <location>
        <begin position="104"/>
        <end position="119"/>
    </location>
</feature>
<dbReference type="PANTHER" id="PTHR46430">
    <property type="entry name" value="PROTEIN SKT5-RELATED"/>
    <property type="match status" value="1"/>
</dbReference>
<feature type="compositionally biased region" description="Polar residues" evidence="2">
    <location>
        <begin position="58"/>
        <end position="72"/>
    </location>
</feature>
<keyword evidence="4" id="KW-1185">Reference proteome</keyword>
<feature type="region of interest" description="Disordered" evidence="2">
    <location>
        <begin position="481"/>
        <end position="513"/>
    </location>
</feature>
<protein>
    <submittedName>
        <fullName evidence="3">HCP-like protein</fullName>
    </submittedName>
</protein>
<keyword evidence="1" id="KW-0677">Repeat</keyword>
<feature type="compositionally biased region" description="Polar residues" evidence="2">
    <location>
        <begin position="486"/>
        <end position="497"/>
    </location>
</feature>
<sequence>MHRPDIDRNYSGQTIWSEPGGEARGRNLPASVAVPPKAPIEAQSLLQPAPETQYGAPLTQQRSAPEPSSNPDTLPHHPVPVRPGLLEQHVPQPAKPVPVRQHDNVSPSAREQRMSATASLPDTPVTHAELDQLRRYVTSNPQNPKQALVLVKKLVEASNVLSSDNGRLDPKSTAKNREKYIVEAHKRLKKLASAGFPDAMFYMAECHGQGSLGLEADTKEAFNFYLAAAKQGHAQAAYRTAVCCEIGPEEGGGTRKDPQKALQWYKRAAVLGDPAGMFKVGIICLKGLMGQPRNVGEGVTWLKRAVDHADNDNPHALHELANLHDPASQTDPEIRSKVVPDENYARELFARAAKLGYKQSQFRLGQANEYGSLGFAIDNRASISWYSKAAAQGEHQAELALSGWYLTGAEGILKNSDTEAYLWARKAACSEPPLAKAMFAMGYFSEMGIGCPKSIEEARRWYGRAAAHKFPKAIERIEELKKAGSRSGSRPQPTNGKLTRKDQKKDEAECVVM</sequence>
<name>A0A9P4Q6R2_9PEZI</name>
<dbReference type="Pfam" id="PF08238">
    <property type="entry name" value="Sel1"/>
    <property type="match status" value="7"/>
</dbReference>
<evidence type="ECO:0000313" key="3">
    <source>
        <dbReference type="EMBL" id="KAF2719451.1"/>
    </source>
</evidence>
<dbReference type="Proteomes" id="UP000799441">
    <property type="component" value="Unassembled WGS sequence"/>
</dbReference>
<accession>A0A9P4Q6R2</accession>
<dbReference type="InterPro" id="IPR011990">
    <property type="entry name" value="TPR-like_helical_dom_sf"/>
</dbReference>
<dbReference type="SMART" id="SM00671">
    <property type="entry name" value="SEL1"/>
    <property type="match status" value="7"/>
</dbReference>
<dbReference type="EMBL" id="MU003811">
    <property type="protein sequence ID" value="KAF2719451.1"/>
    <property type="molecule type" value="Genomic_DNA"/>
</dbReference>
<dbReference type="PANTHER" id="PTHR46430:SF3">
    <property type="entry name" value="ACTIVATOR OF C KINASE PROTEIN 1"/>
    <property type="match status" value="1"/>
</dbReference>
<organism evidence="3 4">
    <name type="scientific">Polychaeton citri CBS 116435</name>
    <dbReference type="NCBI Taxonomy" id="1314669"/>
    <lineage>
        <taxon>Eukaryota</taxon>
        <taxon>Fungi</taxon>
        <taxon>Dikarya</taxon>
        <taxon>Ascomycota</taxon>
        <taxon>Pezizomycotina</taxon>
        <taxon>Dothideomycetes</taxon>
        <taxon>Dothideomycetidae</taxon>
        <taxon>Capnodiales</taxon>
        <taxon>Capnodiaceae</taxon>
        <taxon>Polychaeton</taxon>
    </lineage>
</organism>
<gene>
    <name evidence="3" type="ORF">K431DRAFT_228702</name>
</gene>
<feature type="compositionally biased region" description="Basic and acidic residues" evidence="2">
    <location>
        <begin position="499"/>
        <end position="513"/>
    </location>
</feature>
<comment type="caution">
    <text evidence="3">The sequence shown here is derived from an EMBL/GenBank/DDBJ whole genome shotgun (WGS) entry which is preliminary data.</text>
</comment>
<evidence type="ECO:0000256" key="1">
    <source>
        <dbReference type="ARBA" id="ARBA00022737"/>
    </source>
</evidence>
<evidence type="ECO:0000313" key="4">
    <source>
        <dbReference type="Proteomes" id="UP000799441"/>
    </source>
</evidence>
<reference evidence="3" key="1">
    <citation type="journal article" date="2020" name="Stud. Mycol.">
        <title>101 Dothideomycetes genomes: a test case for predicting lifestyles and emergence of pathogens.</title>
        <authorList>
            <person name="Haridas S."/>
            <person name="Albert R."/>
            <person name="Binder M."/>
            <person name="Bloem J."/>
            <person name="Labutti K."/>
            <person name="Salamov A."/>
            <person name="Andreopoulos B."/>
            <person name="Baker S."/>
            <person name="Barry K."/>
            <person name="Bills G."/>
            <person name="Bluhm B."/>
            <person name="Cannon C."/>
            <person name="Castanera R."/>
            <person name="Culley D."/>
            <person name="Daum C."/>
            <person name="Ezra D."/>
            <person name="Gonzalez J."/>
            <person name="Henrissat B."/>
            <person name="Kuo A."/>
            <person name="Liang C."/>
            <person name="Lipzen A."/>
            <person name="Lutzoni F."/>
            <person name="Magnuson J."/>
            <person name="Mondo S."/>
            <person name="Nolan M."/>
            <person name="Ohm R."/>
            <person name="Pangilinan J."/>
            <person name="Park H.-J."/>
            <person name="Ramirez L."/>
            <person name="Alfaro M."/>
            <person name="Sun H."/>
            <person name="Tritt A."/>
            <person name="Yoshinaga Y."/>
            <person name="Zwiers L.-H."/>
            <person name="Turgeon B."/>
            <person name="Goodwin S."/>
            <person name="Spatafora J."/>
            <person name="Crous P."/>
            <person name="Grigoriev I."/>
        </authorList>
    </citation>
    <scope>NUCLEOTIDE SEQUENCE</scope>
    <source>
        <strain evidence="3">CBS 116435</strain>
    </source>
</reference>
<proteinExistence type="predicted"/>
<dbReference type="InterPro" id="IPR006597">
    <property type="entry name" value="Sel1-like"/>
</dbReference>
<feature type="region of interest" description="Disordered" evidence="2">
    <location>
        <begin position="1"/>
        <end position="119"/>
    </location>
</feature>
<dbReference type="AlphaFoldDB" id="A0A9P4Q6R2"/>
<dbReference type="Gene3D" id="1.25.40.10">
    <property type="entry name" value="Tetratricopeptide repeat domain"/>
    <property type="match status" value="2"/>
</dbReference>